<dbReference type="Gene3D" id="3.40.50.300">
    <property type="entry name" value="P-loop containing nucleotide triphosphate hydrolases"/>
    <property type="match status" value="1"/>
</dbReference>
<keyword evidence="3" id="KW-0460">Magnesium</keyword>
<sequence>MERRELVGGKKLQQEKQKLPHTVFWHRHGTGSASGRMSRRQDLRPYEPQARQAVCILAMPPNLRCLVLRQLAASRPVAVAAPISSIRPFSSTTASPARQRLSIRSTSRPQTTQTNKPKEKQSEKPKERQPEKPKPKQQEKPKERRSEKPKAKQPEKPRVRQPENPKPKQQEKPKEKQPEKPKDTQAEKPKETPKKVKKTGPVEKAPSSFSFLPPPSNDPNQRALPAPAPTANSLFAATHIFTCQKPYFMYAAPRFLNFPVNTHVPEVCILGRSNVGKSTLINALSGAAGAAAGRAHGLEARRAGRAITSAHAGSTKTMNAYGFGPPPKVAPPKKEAEPEAGDEGGKIKSRSEKREEKNKFSKERKPTNQLILVDMPGYGFNSQAEWGKEITKYLEKRRMLKGAVVLIDSVAGVKKDDRAVLGMLRDAGVRTTVVLTKADKIESMEEYRQGQGKEREKGSIGDMCVKVWEELRKIEEESLTWVEGKGWERELWVTGAGDPRNAGLGIAGARLAIAKMAGLVRDERALEDEEAPELGSVVNKPAPTVSKIIPFDQIVWATPHQGTAGSKGGREKASF</sequence>
<feature type="compositionally biased region" description="Basic and acidic residues" evidence="5">
    <location>
        <begin position="116"/>
        <end position="194"/>
    </location>
</feature>
<dbReference type="InterPro" id="IPR027417">
    <property type="entry name" value="P-loop_NTPase"/>
</dbReference>
<evidence type="ECO:0000313" key="7">
    <source>
        <dbReference type="EMBL" id="KAK3342779.1"/>
    </source>
</evidence>
<dbReference type="AlphaFoldDB" id="A0AAE0JE23"/>
<accession>A0AAE0JE23</accession>
<proteinExistence type="predicted"/>
<feature type="domain" description="EngB-type G" evidence="6">
    <location>
        <begin position="263"/>
        <end position="477"/>
    </location>
</feature>
<evidence type="ECO:0000256" key="2">
    <source>
        <dbReference type="ARBA" id="ARBA00022741"/>
    </source>
</evidence>
<reference evidence="7" key="2">
    <citation type="submission" date="2023-06" db="EMBL/GenBank/DDBJ databases">
        <authorList>
            <consortium name="Lawrence Berkeley National Laboratory"/>
            <person name="Haridas S."/>
            <person name="Hensen N."/>
            <person name="Bonometti L."/>
            <person name="Westerberg I."/>
            <person name="Brannstrom I.O."/>
            <person name="Guillou S."/>
            <person name="Cros-Aarteil S."/>
            <person name="Calhoun S."/>
            <person name="Kuo A."/>
            <person name="Mondo S."/>
            <person name="Pangilinan J."/>
            <person name="Riley R."/>
            <person name="Labutti K."/>
            <person name="Andreopoulos B."/>
            <person name="Lipzen A."/>
            <person name="Chen C."/>
            <person name="Yanf M."/>
            <person name="Daum C."/>
            <person name="Ng V."/>
            <person name="Clum A."/>
            <person name="Steindorff A."/>
            <person name="Ohm R."/>
            <person name="Martin F."/>
            <person name="Silar P."/>
            <person name="Natvig D."/>
            <person name="Lalanne C."/>
            <person name="Gautier V."/>
            <person name="Ament-Velasquez S.L."/>
            <person name="Kruys A."/>
            <person name="Hutchinson M.I."/>
            <person name="Powell A.J."/>
            <person name="Barry K."/>
            <person name="Miller A.N."/>
            <person name="Grigoriev I.V."/>
            <person name="Debuchy R."/>
            <person name="Gladieux P."/>
            <person name="Thoren M.H."/>
            <person name="Johannesson H."/>
        </authorList>
    </citation>
    <scope>NUCLEOTIDE SEQUENCE</scope>
    <source>
        <strain evidence="7">CBS 560.94</strain>
    </source>
</reference>
<keyword evidence="8" id="KW-1185">Reference proteome</keyword>
<keyword evidence="1" id="KW-0479">Metal-binding</keyword>
<dbReference type="PANTHER" id="PTHR46498:SF1">
    <property type="entry name" value="GTP-BINDING PROTEIN 8"/>
    <property type="match status" value="1"/>
</dbReference>
<feature type="region of interest" description="Disordered" evidence="5">
    <location>
        <begin position="316"/>
        <end position="365"/>
    </location>
</feature>
<dbReference type="EMBL" id="JAUEPP010000005">
    <property type="protein sequence ID" value="KAK3342779.1"/>
    <property type="molecule type" value="Genomic_DNA"/>
</dbReference>
<dbReference type="PANTHER" id="PTHR46498">
    <property type="entry name" value="GTP-BINDING PROTEIN 8"/>
    <property type="match status" value="1"/>
</dbReference>
<keyword evidence="4" id="KW-0342">GTP-binding</keyword>
<dbReference type="InterPro" id="IPR006073">
    <property type="entry name" value="GTP-bd"/>
</dbReference>
<dbReference type="InterPro" id="IPR030393">
    <property type="entry name" value="G_ENGB_dom"/>
</dbReference>
<evidence type="ECO:0000256" key="3">
    <source>
        <dbReference type="ARBA" id="ARBA00022842"/>
    </source>
</evidence>
<evidence type="ECO:0000256" key="5">
    <source>
        <dbReference type="SAM" id="MobiDB-lite"/>
    </source>
</evidence>
<evidence type="ECO:0000256" key="4">
    <source>
        <dbReference type="ARBA" id="ARBA00023134"/>
    </source>
</evidence>
<dbReference type="GO" id="GO:0005525">
    <property type="term" value="F:GTP binding"/>
    <property type="evidence" value="ECO:0007669"/>
    <property type="project" value="UniProtKB-KW"/>
</dbReference>
<evidence type="ECO:0000313" key="8">
    <source>
        <dbReference type="Proteomes" id="UP001278500"/>
    </source>
</evidence>
<dbReference type="SUPFAM" id="SSF52540">
    <property type="entry name" value="P-loop containing nucleoside triphosphate hydrolases"/>
    <property type="match status" value="1"/>
</dbReference>
<evidence type="ECO:0000259" key="6">
    <source>
        <dbReference type="PROSITE" id="PS51706"/>
    </source>
</evidence>
<dbReference type="Pfam" id="PF01926">
    <property type="entry name" value="MMR_HSR1"/>
    <property type="match status" value="1"/>
</dbReference>
<reference evidence="7" key="1">
    <citation type="journal article" date="2023" name="Mol. Phylogenet. Evol.">
        <title>Genome-scale phylogeny and comparative genomics of the fungal order Sordariales.</title>
        <authorList>
            <person name="Hensen N."/>
            <person name="Bonometti L."/>
            <person name="Westerberg I."/>
            <person name="Brannstrom I.O."/>
            <person name="Guillou S."/>
            <person name="Cros-Aarteil S."/>
            <person name="Calhoun S."/>
            <person name="Haridas S."/>
            <person name="Kuo A."/>
            <person name="Mondo S."/>
            <person name="Pangilinan J."/>
            <person name="Riley R."/>
            <person name="LaButti K."/>
            <person name="Andreopoulos B."/>
            <person name="Lipzen A."/>
            <person name="Chen C."/>
            <person name="Yan M."/>
            <person name="Daum C."/>
            <person name="Ng V."/>
            <person name="Clum A."/>
            <person name="Steindorff A."/>
            <person name="Ohm R.A."/>
            <person name="Martin F."/>
            <person name="Silar P."/>
            <person name="Natvig D.O."/>
            <person name="Lalanne C."/>
            <person name="Gautier V."/>
            <person name="Ament-Velasquez S.L."/>
            <person name="Kruys A."/>
            <person name="Hutchinson M.I."/>
            <person name="Powell A.J."/>
            <person name="Barry K."/>
            <person name="Miller A.N."/>
            <person name="Grigoriev I.V."/>
            <person name="Debuchy R."/>
            <person name="Gladieux P."/>
            <person name="Hiltunen Thoren M."/>
            <person name="Johannesson H."/>
        </authorList>
    </citation>
    <scope>NUCLEOTIDE SEQUENCE</scope>
    <source>
        <strain evidence="7">CBS 560.94</strain>
    </source>
</reference>
<feature type="compositionally biased region" description="Polar residues" evidence="5">
    <location>
        <begin position="88"/>
        <end position="115"/>
    </location>
</feature>
<gene>
    <name evidence="7" type="ORF">B0H65DRAFT_558941</name>
</gene>
<dbReference type="InterPro" id="IPR052279">
    <property type="entry name" value="EngB_GTPase"/>
</dbReference>
<dbReference type="Proteomes" id="UP001278500">
    <property type="component" value="Unassembled WGS sequence"/>
</dbReference>
<evidence type="ECO:0000256" key="1">
    <source>
        <dbReference type="ARBA" id="ARBA00022723"/>
    </source>
</evidence>
<dbReference type="PROSITE" id="PS51706">
    <property type="entry name" value="G_ENGB"/>
    <property type="match status" value="1"/>
</dbReference>
<name>A0AAE0JE23_9PEZI</name>
<dbReference type="GO" id="GO:0046872">
    <property type="term" value="F:metal ion binding"/>
    <property type="evidence" value="ECO:0007669"/>
    <property type="project" value="UniProtKB-KW"/>
</dbReference>
<feature type="compositionally biased region" description="Low complexity" evidence="5">
    <location>
        <begin position="202"/>
        <end position="211"/>
    </location>
</feature>
<protein>
    <recommendedName>
        <fullName evidence="6">EngB-type G domain-containing protein</fullName>
    </recommendedName>
</protein>
<comment type="caution">
    <text evidence="7">The sequence shown here is derived from an EMBL/GenBank/DDBJ whole genome shotgun (WGS) entry which is preliminary data.</text>
</comment>
<organism evidence="7 8">
    <name type="scientific">Neurospora tetraspora</name>
    <dbReference type="NCBI Taxonomy" id="94610"/>
    <lineage>
        <taxon>Eukaryota</taxon>
        <taxon>Fungi</taxon>
        <taxon>Dikarya</taxon>
        <taxon>Ascomycota</taxon>
        <taxon>Pezizomycotina</taxon>
        <taxon>Sordariomycetes</taxon>
        <taxon>Sordariomycetidae</taxon>
        <taxon>Sordariales</taxon>
        <taxon>Sordariaceae</taxon>
        <taxon>Neurospora</taxon>
    </lineage>
</organism>
<dbReference type="GO" id="GO:0005739">
    <property type="term" value="C:mitochondrion"/>
    <property type="evidence" value="ECO:0007669"/>
    <property type="project" value="TreeGrafter"/>
</dbReference>
<feature type="compositionally biased region" description="Basic and acidic residues" evidence="5">
    <location>
        <begin position="332"/>
        <end position="365"/>
    </location>
</feature>
<dbReference type="GeneID" id="87867271"/>
<feature type="region of interest" description="Disordered" evidence="5">
    <location>
        <begin position="88"/>
        <end position="226"/>
    </location>
</feature>
<keyword evidence="2" id="KW-0547">Nucleotide-binding</keyword>
<dbReference type="RefSeq" id="XP_062680572.1">
    <property type="nucleotide sequence ID" value="XM_062830117.1"/>
</dbReference>